<feature type="transmembrane region" description="Helical" evidence="1">
    <location>
        <begin position="6"/>
        <end position="25"/>
    </location>
</feature>
<evidence type="ECO:0000313" key="2">
    <source>
        <dbReference type="EMBL" id="OCL08401.1"/>
    </source>
</evidence>
<proteinExistence type="predicted"/>
<accession>A0A8E2F0Q5</accession>
<evidence type="ECO:0000313" key="3">
    <source>
        <dbReference type="Proteomes" id="UP000250140"/>
    </source>
</evidence>
<keyword evidence="1" id="KW-1133">Transmembrane helix</keyword>
<dbReference type="AlphaFoldDB" id="A0A8E2F0Q5"/>
<gene>
    <name evidence="2" type="ORF">AOQ84DRAFT_41566</name>
</gene>
<reference evidence="2 3" key="1">
    <citation type="journal article" date="2016" name="Nat. Commun.">
        <title>Ectomycorrhizal ecology is imprinted in the genome of the dominant symbiotic fungus Cenococcum geophilum.</title>
        <authorList>
            <consortium name="DOE Joint Genome Institute"/>
            <person name="Peter M."/>
            <person name="Kohler A."/>
            <person name="Ohm R.A."/>
            <person name="Kuo A."/>
            <person name="Krutzmann J."/>
            <person name="Morin E."/>
            <person name="Arend M."/>
            <person name="Barry K.W."/>
            <person name="Binder M."/>
            <person name="Choi C."/>
            <person name="Clum A."/>
            <person name="Copeland A."/>
            <person name="Grisel N."/>
            <person name="Haridas S."/>
            <person name="Kipfer T."/>
            <person name="LaButti K."/>
            <person name="Lindquist E."/>
            <person name="Lipzen A."/>
            <person name="Maire R."/>
            <person name="Meier B."/>
            <person name="Mihaltcheva S."/>
            <person name="Molinier V."/>
            <person name="Murat C."/>
            <person name="Poggeler S."/>
            <person name="Quandt C.A."/>
            <person name="Sperisen C."/>
            <person name="Tritt A."/>
            <person name="Tisserant E."/>
            <person name="Crous P.W."/>
            <person name="Henrissat B."/>
            <person name="Nehls U."/>
            <person name="Egli S."/>
            <person name="Spatafora J.W."/>
            <person name="Grigoriev I.V."/>
            <person name="Martin F.M."/>
        </authorList>
    </citation>
    <scope>NUCLEOTIDE SEQUENCE [LARGE SCALE GENOMIC DNA]</scope>
    <source>
        <strain evidence="2 3">CBS 207.34</strain>
    </source>
</reference>
<evidence type="ECO:0000256" key="1">
    <source>
        <dbReference type="SAM" id="Phobius"/>
    </source>
</evidence>
<dbReference type="EMBL" id="KV749662">
    <property type="protein sequence ID" value="OCL08401.1"/>
    <property type="molecule type" value="Genomic_DNA"/>
</dbReference>
<keyword evidence="1" id="KW-0812">Transmembrane</keyword>
<protein>
    <submittedName>
        <fullName evidence="2">Uncharacterized protein</fullName>
    </submittedName>
</protein>
<keyword evidence="3" id="KW-1185">Reference proteome</keyword>
<keyword evidence="1" id="KW-0472">Membrane</keyword>
<organism evidence="2 3">
    <name type="scientific">Glonium stellatum</name>
    <dbReference type="NCBI Taxonomy" id="574774"/>
    <lineage>
        <taxon>Eukaryota</taxon>
        <taxon>Fungi</taxon>
        <taxon>Dikarya</taxon>
        <taxon>Ascomycota</taxon>
        <taxon>Pezizomycotina</taxon>
        <taxon>Dothideomycetes</taxon>
        <taxon>Pleosporomycetidae</taxon>
        <taxon>Gloniales</taxon>
        <taxon>Gloniaceae</taxon>
        <taxon>Glonium</taxon>
    </lineage>
</organism>
<dbReference type="Proteomes" id="UP000250140">
    <property type="component" value="Unassembled WGS sequence"/>
</dbReference>
<name>A0A8E2F0Q5_9PEZI</name>
<sequence>MDGLVYGMWIWVGIFSLLPTTLTKWSGVIREYRRSTGFSLSAYFQAWWITTN</sequence>